<evidence type="ECO:0000256" key="1">
    <source>
        <dbReference type="SAM" id="MobiDB-lite"/>
    </source>
</evidence>
<evidence type="ECO:0000313" key="4">
    <source>
        <dbReference type="Proteomes" id="UP000229570"/>
    </source>
</evidence>
<proteinExistence type="predicted"/>
<name>A0A2H0KNH4_9BACT</name>
<sequence>MNVFSILSYINKISLFVFFITAGFLFYQVYLFRKESSSERNKPNIPDFNKNIKIDVLNYTKLPMSLTNTSVPIKKENKTLLISVSALAFLTLVLFFIISMRSFSQPSPDNITVNITKPTNKPTSSPTPVDEINLSPTVKPTTTLTPSPTPTILSKASPSPTEVILAVISPSSEPEVTSSSVTVSPTKITSLPTTGIIDRGLVIFAVASLLILFSFVF</sequence>
<dbReference type="AlphaFoldDB" id="A0A2H0KNH4"/>
<evidence type="ECO:0000313" key="3">
    <source>
        <dbReference type="EMBL" id="PIQ72809.1"/>
    </source>
</evidence>
<feature type="transmembrane region" description="Helical" evidence="2">
    <location>
        <begin position="80"/>
        <end position="100"/>
    </location>
</feature>
<feature type="region of interest" description="Disordered" evidence="1">
    <location>
        <begin position="117"/>
        <end position="157"/>
    </location>
</feature>
<dbReference type="Proteomes" id="UP000229570">
    <property type="component" value="Unassembled WGS sequence"/>
</dbReference>
<gene>
    <name evidence="3" type="ORF">COV86_01275</name>
</gene>
<evidence type="ECO:0000256" key="2">
    <source>
        <dbReference type="SAM" id="Phobius"/>
    </source>
</evidence>
<organism evidence="3 4">
    <name type="scientific">Candidatus Roizmanbacteria bacterium CG11_big_fil_rev_8_21_14_0_20_35_14</name>
    <dbReference type="NCBI Taxonomy" id="1974855"/>
    <lineage>
        <taxon>Bacteria</taxon>
        <taxon>Candidatus Roizmaniibacteriota</taxon>
    </lineage>
</organism>
<reference evidence="3 4" key="1">
    <citation type="submission" date="2017-09" db="EMBL/GenBank/DDBJ databases">
        <title>Depth-based differentiation of microbial function through sediment-hosted aquifers and enrichment of novel symbionts in the deep terrestrial subsurface.</title>
        <authorList>
            <person name="Probst A.J."/>
            <person name="Ladd B."/>
            <person name="Jarett J.K."/>
            <person name="Geller-Mcgrath D.E."/>
            <person name="Sieber C.M."/>
            <person name="Emerson J.B."/>
            <person name="Anantharaman K."/>
            <person name="Thomas B.C."/>
            <person name="Malmstrom R."/>
            <person name="Stieglmeier M."/>
            <person name="Klingl A."/>
            <person name="Woyke T."/>
            <person name="Ryan C.M."/>
            <person name="Banfield J.F."/>
        </authorList>
    </citation>
    <scope>NUCLEOTIDE SEQUENCE [LARGE SCALE GENOMIC DNA]</scope>
    <source>
        <strain evidence="3">CG11_big_fil_rev_8_21_14_0_20_35_14</strain>
    </source>
</reference>
<protein>
    <submittedName>
        <fullName evidence="3">Uncharacterized protein</fullName>
    </submittedName>
</protein>
<feature type="transmembrane region" description="Helical" evidence="2">
    <location>
        <begin position="13"/>
        <end position="32"/>
    </location>
</feature>
<accession>A0A2H0KNH4</accession>
<dbReference type="EMBL" id="PCVL01000012">
    <property type="protein sequence ID" value="PIQ72809.1"/>
    <property type="molecule type" value="Genomic_DNA"/>
</dbReference>
<keyword evidence="2" id="KW-0472">Membrane</keyword>
<keyword evidence="2" id="KW-1133">Transmembrane helix</keyword>
<keyword evidence="2" id="KW-0812">Transmembrane</keyword>
<feature type="transmembrane region" description="Helical" evidence="2">
    <location>
        <begin position="196"/>
        <end position="216"/>
    </location>
</feature>
<comment type="caution">
    <text evidence="3">The sequence shown here is derived from an EMBL/GenBank/DDBJ whole genome shotgun (WGS) entry which is preliminary data.</text>
</comment>
<feature type="compositionally biased region" description="Low complexity" evidence="1">
    <location>
        <begin position="117"/>
        <end position="154"/>
    </location>
</feature>